<dbReference type="InterPro" id="IPR049675">
    <property type="entry name" value="QatB"/>
</dbReference>
<organism evidence="2 3">
    <name type="scientific">Arthrobacter gyeryongensis</name>
    <dbReference type="NCBI Taxonomy" id="1650592"/>
    <lineage>
        <taxon>Bacteria</taxon>
        <taxon>Bacillati</taxon>
        <taxon>Actinomycetota</taxon>
        <taxon>Actinomycetes</taxon>
        <taxon>Micrococcales</taxon>
        <taxon>Micrococcaceae</taxon>
        <taxon>Arthrobacter</taxon>
    </lineage>
</organism>
<proteinExistence type="predicted"/>
<name>A0ABP9SVD5_9MICC</name>
<evidence type="ECO:0000256" key="1">
    <source>
        <dbReference type="SAM" id="MobiDB-lite"/>
    </source>
</evidence>
<dbReference type="NCBIfam" id="NF041924">
    <property type="entry name" value="QatB"/>
    <property type="match status" value="1"/>
</dbReference>
<feature type="region of interest" description="Disordered" evidence="1">
    <location>
        <begin position="1"/>
        <end position="34"/>
    </location>
</feature>
<evidence type="ECO:0008006" key="4">
    <source>
        <dbReference type="Google" id="ProtNLM"/>
    </source>
</evidence>
<dbReference type="RefSeq" id="WP_345453583.1">
    <property type="nucleotide sequence ID" value="NZ_BAABKK010000038.1"/>
</dbReference>
<accession>A0ABP9SVD5</accession>
<evidence type="ECO:0000313" key="2">
    <source>
        <dbReference type="EMBL" id="GAA5201999.1"/>
    </source>
</evidence>
<sequence length="250" mass="26801">MDMGDEGETATDEETAEGEQSDAKPTPLAPPARFRGTRRALGAFCRTGNSQELRRAVGHYVRTGYGGSATMTRRLGGTAATAGRLGGVLQSGRTPDGADLRDAVLASGNDVNVVLDAIVDAASPADGSQDKESSRRAVRDALSELLVRFPDADLLALTDAQRVFVIERYAALDVYGRFCLDLHKTVLEKAADPATGLRRLSSIREFIVQHVSAAFRAVRERGASATTKSVARLTREALRETLGVFEDYTT</sequence>
<comment type="caution">
    <text evidence="2">The sequence shown here is derived from an EMBL/GenBank/DDBJ whole genome shotgun (WGS) entry which is preliminary data.</text>
</comment>
<evidence type="ECO:0000313" key="3">
    <source>
        <dbReference type="Proteomes" id="UP001500200"/>
    </source>
</evidence>
<reference evidence="3" key="1">
    <citation type="journal article" date="2019" name="Int. J. Syst. Evol. Microbiol.">
        <title>The Global Catalogue of Microorganisms (GCM) 10K type strain sequencing project: providing services to taxonomists for standard genome sequencing and annotation.</title>
        <authorList>
            <consortium name="The Broad Institute Genomics Platform"/>
            <consortium name="The Broad Institute Genome Sequencing Center for Infectious Disease"/>
            <person name="Wu L."/>
            <person name="Ma J."/>
        </authorList>
    </citation>
    <scope>NUCLEOTIDE SEQUENCE [LARGE SCALE GENOMIC DNA]</scope>
    <source>
        <strain evidence="3">JCM 18514</strain>
    </source>
</reference>
<gene>
    <name evidence="2" type="ORF">GCM10023346_47750</name>
</gene>
<dbReference type="Proteomes" id="UP001500200">
    <property type="component" value="Unassembled WGS sequence"/>
</dbReference>
<protein>
    <recommendedName>
        <fullName evidence="4">TetR family transcriptional regulator</fullName>
    </recommendedName>
</protein>
<dbReference type="EMBL" id="BAABKK010000038">
    <property type="protein sequence ID" value="GAA5201999.1"/>
    <property type="molecule type" value="Genomic_DNA"/>
</dbReference>
<feature type="compositionally biased region" description="Acidic residues" evidence="1">
    <location>
        <begin position="1"/>
        <end position="20"/>
    </location>
</feature>
<keyword evidence="3" id="KW-1185">Reference proteome</keyword>